<name>A0A9E7I473_9LILI</name>
<dbReference type="Pfam" id="PF00106">
    <property type="entry name" value="adh_short"/>
    <property type="match status" value="1"/>
</dbReference>
<sequence length="454" mass="49743">MAGTTKSSNFTHIGMHLDKHPEVGNGIYMHDSEDPDTPSYPDRYEMKQRNKISDHVRNIYMRAYQVVTEKPVGLADLLFSLVFCSPISAASSVTGQASWRAATSSARCRGWCFDTSRGLTASKSHSTLVSWCRVAVITGANKGIGLEIARQLALHGVTVVLTARDEKRGTGAAESLRGSHQIPNVVFHQLDVRDESSVGALAEFVRTQFGKLDILVNNAGASGISVDVEGLKSLGIDPESWLSGKAANLVQGVLRQTHDGAVTCFDTNYYGCKRVTEALIPLLELSTSGARIVNVSSLRSELRVKASFLAPLFLVAMKSLTNLLRRVRQRMPSESIREQLSDIDNLTEENIERLLRRFLEDLKEGRLEANGWPMMLPSYSVAKTVLNAYTRVLARRHPSMLINCVHPGYVKTDINWNTGVITTGEGAKGPVMLALLPADGATGCYFDQTTKAEF</sequence>
<keyword evidence="3" id="KW-0560">Oxidoreductase</keyword>
<keyword evidence="2" id="KW-0521">NADP</keyword>
<organism evidence="5 6">
    <name type="scientific">Musa troglodytarum</name>
    <name type="common">fe'i banana</name>
    <dbReference type="NCBI Taxonomy" id="320322"/>
    <lineage>
        <taxon>Eukaryota</taxon>
        <taxon>Viridiplantae</taxon>
        <taxon>Streptophyta</taxon>
        <taxon>Embryophyta</taxon>
        <taxon>Tracheophyta</taxon>
        <taxon>Spermatophyta</taxon>
        <taxon>Magnoliopsida</taxon>
        <taxon>Liliopsida</taxon>
        <taxon>Zingiberales</taxon>
        <taxon>Musaceae</taxon>
        <taxon>Musa</taxon>
    </lineage>
</organism>
<dbReference type="PRINTS" id="PR00080">
    <property type="entry name" value="SDRFAMILY"/>
</dbReference>
<reference evidence="5" key="1">
    <citation type="submission" date="2022-05" db="EMBL/GenBank/DDBJ databases">
        <title>The Musa troglodytarum L. genome provides insights into the mechanism of non-climacteric behaviour and enrichment of carotenoids.</title>
        <authorList>
            <person name="Wang J."/>
        </authorList>
    </citation>
    <scope>NUCLEOTIDE SEQUENCE</scope>
    <source>
        <tissue evidence="5">Leaf</tissue>
    </source>
</reference>
<accession>A0A9E7I473</accession>
<dbReference type="PRINTS" id="PR00081">
    <property type="entry name" value="GDHRDH"/>
</dbReference>
<dbReference type="GO" id="GO:0016491">
    <property type="term" value="F:oxidoreductase activity"/>
    <property type="evidence" value="ECO:0007669"/>
    <property type="project" value="UniProtKB-KW"/>
</dbReference>
<proteinExistence type="inferred from homology"/>
<dbReference type="Proteomes" id="UP001055439">
    <property type="component" value="Chromosome 9"/>
</dbReference>
<dbReference type="GO" id="GO:0016020">
    <property type="term" value="C:membrane"/>
    <property type="evidence" value="ECO:0007669"/>
    <property type="project" value="TreeGrafter"/>
</dbReference>
<dbReference type="EMBL" id="CP097511">
    <property type="protein sequence ID" value="URE45775.1"/>
    <property type="molecule type" value="Genomic_DNA"/>
</dbReference>
<evidence type="ECO:0000256" key="2">
    <source>
        <dbReference type="ARBA" id="ARBA00022857"/>
    </source>
</evidence>
<evidence type="ECO:0000313" key="5">
    <source>
        <dbReference type="EMBL" id="URE45775.1"/>
    </source>
</evidence>
<dbReference type="SUPFAM" id="SSF51735">
    <property type="entry name" value="NAD(P)-binding Rossmann-fold domains"/>
    <property type="match status" value="1"/>
</dbReference>
<dbReference type="PANTHER" id="PTHR43490">
    <property type="entry name" value="(+)-NEOMENTHOL DEHYDROGENASE"/>
    <property type="match status" value="1"/>
</dbReference>
<dbReference type="OrthoDB" id="1933717at2759"/>
<gene>
    <name evidence="5" type="ORF">MUK42_15011</name>
</gene>
<evidence type="ECO:0000256" key="4">
    <source>
        <dbReference type="RuleBase" id="RU000363"/>
    </source>
</evidence>
<evidence type="ECO:0000313" key="6">
    <source>
        <dbReference type="Proteomes" id="UP001055439"/>
    </source>
</evidence>
<comment type="similarity">
    <text evidence="1 4">Belongs to the short-chain dehydrogenases/reductases (SDR) family.</text>
</comment>
<protein>
    <submittedName>
        <fullName evidence="5">KR domain</fullName>
    </submittedName>
</protein>
<dbReference type="Gene3D" id="3.40.50.720">
    <property type="entry name" value="NAD(P)-binding Rossmann-like Domain"/>
    <property type="match status" value="1"/>
</dbReference>
<dbReference type="InterPro" id="IPR036291">
    <property type="entry name" value="NAD(P)-bd_dom_sf"/>
</dbReference>
<dbReference type="PANTHER" id="PTHR43490:SF73">
    <property type="entry name" value="OS07G0685800 PROTEIN"/>
    <property type="match status" value="1"/>
</dbReference>
<evidence type="ECO:0000256" key="3">
    <source>
        <dbReference type="ARBA" id="ARBA00023002"/>
    </source>
</evidence>
<dbReference type="AlphaFoldDB" id="A0A9E7I473"/>
<evidence type="ECO:0000256" key="1">
    <source>
        <dbReference type="ARBA" id="ARBA00006484"/>
    </source>
</evidence>
<dbReference type="InterPro" id="IPR002347">
    <property type="entry name" value="SDR_fam"/>
</dbReference>
<keyword evidence="6" id="KW-1185">Reference proteome</keyword>